<evidence type="ECO:0000313" key="1">
    <source>
        <dbReference type="EMBL" id="GFS07899.1"/>
    </source>
</evidence>
<reference evidence="1 2" key="1">
    <citation type="journal article" date="2021" name="Elife">
        <title>Chloroplast acquisition without the gene transfer in kleptoplastic sea slugs, Plakobranchus ocellatus.</title>
        <authorList>
            <person name="Maeda T."/>
            <person name="Takahashi S."/>
            <person name="Yoshida T."/>
            <person name="Shimamura S."/>
            <person name="Takaki Y."/>
            <person name="Nagai Y."/>
            <person name="Toyoda A."/>
            <person name="Suzuki Y."/>
            <person name="Arimoto A."/>
            <person name="Ishii H."/>
            <person name="Satoh N."/>
            <person name="Nishiyama T."/>
            <person name="Hasebe M."/>
            <person name="Maruyama T."/>
            <person name="Minagawa J."/>
            <person name="Obokata J."/>
            <person name="Shigenobu S."/>
        </authorList>
    </citation>
    <scope>NUCLEOTIDE SEQUENCE [LARGE SCALE GENOMIC DNA]</scope>
</reference>
<protein>
    <submittedName>
        <fullName evidence="1">Uncharacterized protein</fullName>
    </submittedName>
</protein>
<keyword evidence="2" id="KW-1185">Reference proteome</keyword>
<dbReference type="EMBL" id="BMAT01013226">
    <property type="protein sequence ID" value="GFS07899.1"/>
    <property type="molecule type" value="Genomic_DNA"/>
</dbReference>
<dbReference type="AlphaFoldDB" id="A0AAV4IDQ1"/>
<comment type="caution">
    <text evidence="1">The sequence shown here is derived from an EMBL/GenBank/DDBJ whole genome shotgun (WGS) entry which is preliminary data.</text>
</comment>
<evidence type="ECO:0000313" key="2">
    <source>
        <dbReference type="Proteomes" id="UP000762676"/>
    </source>
</evidence>
<accession>A0AAV4IDQ1</accession>
<proteinExistence type="predicted"/>
<feature type="non-terminal residue" evidence="1">
    <location>
        <position position="61"/>
    </location>
</feature>
<dbReference type="Proteomes" id="UP000762676">
    <property type="component" value="Unassembled WGS sequence"/>
</dbReference>
<gene>
    <name evidence="1" type="ORF">ElyMa_006580400</name>
</gene>
<name>A0AAV4IDQ1_9GAST</name>
<organism evidence="1 2">
    <name type="scientific">Elysia marginata</name>
    <dbReference type="NCBI Taxonomy" id="1093978"/>
    <lineage>
        <taxon>Eukaryota</taxon>
        <taxon>Metazoa</taxon>
        <taxon>Spiralia</taxon>
        <taxon>Lophotrochozoa</taxon>
        <taxon>Mollusca</taxon>
        <taxon>Gastropoda</taxon>
        <taxon>Heterobranchia</taxon>
        <taxon>Euthyneura</taxon>
        <taxon>Panpulmonata</taxon>
        <taxon>Sacoglossa</taxon>
        <taxon>Placobranchoidea</taxon>
        <taxon>Plakobranchidae</taxon>
        <taxon>Elysia</taxon>
    </lineage>
</organism>
<sequence length="61" mass="6719">MRVSGGSIGRKVDSCSVSSQARLYFLLSRNYPLLNGEVAILILSEREGDEESNGEQRVLFA</sequence>